<reference evidence="9 10" key="1">
    <citation type="submission" date="2016-10" db="EMBL/GenBank/DDBJ databases">
        <authorList>
            <person name="de Groot N.N."/>
        </authorList>
    </citation>
    <scope>NUCLEOTIDE SEQUENCE [LARGE SCALE GENOMIC DNA]</scope>
    <source>
        <strain evidence="9 10">743A</strain>
    </source>
</reference>
<evidence type="ECO:0000313" key="9">
    <source>
        <dbReference type="EMBL" id="SFR56586.1"/>
    </source>
</evidence>
<dbReference type="PANTHER" id="PTHR36838">
    <property type="entry name" value="AUXIN EFFLUX CARRIER FAMILY PROTEIN"/>
    <property type="match status" value="1"/>
</dbReference>
<evidence type="ECO:0000256" key="5">
    <source>
        <dbReference type="ARBA" id="ARBA00022692"/>
    </source>
</evidence>
<dbReference type="Proteomes" id="UP000199659">
    <property type="component" value="Unassembled WGS sequence"/>
</dbReference>
<evidence type="ECO:0000256" key="1">
    <source>
        <dbReference type="ARBA" id="ARBA00004651"/>
    </source>
</evidence>
<dbReference type="PANTHER" id="PTHR36838:SF4">
    <property type="entry name" value="AUXIN EFFLUX CARRIER FAMILY PROTEIN"/>
    <property type="match status" value="1"/>
</dbReference>
<feature type="transmembrane region" description="Helical" evidence="8">
    <location>
        <begin position="6"/>
        <end position="25"/>
    </location>
</feature>
<dbReference type="Gene3D" id="1.20.1530.20">
    <property type="match status" value="1"/>
</dbReference>
<keyword evidence="6 8" id="KW-1133">Transmembrane helix</keyword>
<dbReference type="InterPro" id="IPR038770">
    <property type="entry name" value="Na+/solute_symporter_sf"/>
</dbReference>
<feature type="transmembrane region" description="Helical" evidence="8">
    <location>
        <begin position="257"/>
        <end position="276"/>
    </location>
</feature>
<dbReference type="InterPro" id="IPR004776">
    <property type="entry name" value="Mem_transp_PIN-like"/>
</dbReference>
<protein>
    <submittedName>
        <fullName evidence="9">Uncharacterized protein</fullName>
    </submittedName>
</protein>
<keyword evidence="4" id="KW-1003">Cell membrane</keyword>
<feature type="transmembrane region" description="Helical" evidence="8">
    <location>
        <begin position="68"/>
        <end position="87"/>
    </location>
</feature>
<keyword evidence="3" id="KW-0813">Transport</keyword>
<keyword evidence="10" id="KW-1185">Reference proteome</keyword>
<dbReference type="GO" id="GO:0005886">
    <property type="term" value="C:plasma membrane"/>
    <property type="evidence" value="ECO:0007669"/>
    <property type="project" value="UniProtKB-SubCell"/>
</dbReference>
<keyword evidence="7 8" id="KW-0472">Membrane</keyword>
<comment type="subcellular location">
    <subcellularLocation>
        <location evidence="1">Cell membrane</location>
        <topology evidence="1">Multi-pass membrane protein</topology>
    </subcellularLocation>
</comment>
<dbReference type="EMBL" id="FOYZ01000001">
    <property type="protein sequence ID" value="SFR56586.1"/>
    <property type="molecule type" value="Genomic_DNA"/>
</dbReference>
<evidence type="ECO:0000313" key="10">
    <source>
        <dbReference type="Proteomes" id="UP000199659"/>
    </source>
</evidence>
<evidence type="ECO:0000256" key="4">
    <source>
        <dbReference type="ARBA" id="ARBA00022475"/>
    </source>
</evidence>
<proteinExistence type="inferred from homology"/>
<evidence type="ECO:0000256" key="8">
    <source>
        <dbReference type="SAM" id="Phobius"/>
    </source>
</evidence>
<gene>
    <name evidence="9" type="ORF">SAMN05661086_00164</name>
</gene>
<evidence type="ECO:0000256" key="7">
    <source>
        <dbReference type="ARBA" id="ARBA00023136"/>
    </source>
</evidence>
<dbReference type="OrthoDB" id="9794315at2"/>
<dbReference type="GO" id="GO:0055085">
    <property type="term" value="P:transmembrane transport"/>
    <property type="evidence" value="ECO:0007669"/>
    <property type="project" value="InterPro"/>
</dbReference>
<evidence type="ECO:0000256" key="3">
    <source>
        <dbReference type="ARBA" id="ARBA00022448"/>
    </source>
</evidence>
<evidence type="ECO:0000256" key="6">
    <source>
        <dbReference type="ARBA" id="ARBA00022989"/>
    </source>
</evidence>
<name>A0A1I6HQ56_9FIRM</name>
<sequence>MENFVFSMNATIPVFLVIVIGYFLRKKGMVNEEYVDISNKILFHISMPASLFQDISNANINEVLDVKMLAFCMIVSSISFFCIWGGAKLFIKDKEIIGAFVQASFRSSAAIMGISFVKNMYGDLGMTPLMIIGCVPLFNAYSVILLSIEGKGRKGIQFKEILMGIVKNPIIIGILLGLIGSVSGFNKYSPVILNKTIDNIAVLTSPLALLSIGAGFKGKEALAKMKPTVVATFIKLVALPAIFIPIAILLGFRNQDLVALLIMTGAPTTVSCFIMAKSMNNDEILSGSVIVLSTILSSFTITFSIYLLKILGYI</sequence>
<dbReference type="AlphaFoldDB" id="A0A1I6HQ56"/>
<feature type="transmembrane region" description="Helical" evidence="8">
    <location>
        <begin position="228"/>
        <end position="251"/>
    </location>
</feature>
<organism evidence="9 10">
    <name type="scientific">Anaeromicropila populeti</name>
    <dbReference type="NCBI Taxonomy" id="37658"/>
    <lineage>
        <taxon>Bacteria</taxon>
        <taxon>Bacillati</taxon>
        <taxon>Bacillota</taxon>
        <taxon>Clostridia</taxon>
        <taxon>Lachnospirales</taxon>
        <taxon>Lachnospiraceae</taxon>
        <taxon>Anaeromicropila</taxon>
    </lineage>
</organism>
<feature type="transmembrane region" description="Helical" evidence="8">
    <location>
        <begin position="129"/>
        <end position="148"/>
    </location>
</feature>
<accession>A0A1I6HQ56</accession>
<keyword evidence="5 8" id="KW-0812">Transmembrane</keyword>
<comment type="similarity">
    <text evidence="2">Belongs to the auxin efflux carrier (TC 2.A.69) family.</text>
</comment>
<feature type="transmembrane region" description="Helical" evidence="8">
    <location>
        <begin position="169"/>
        <end position="188"/>
    </location>
</feature>
<feature type="transmembrane region" description="Helical" evidence="8">
    <location>
        <begin position="288"/>
        <end position="308"/>
    </location>
</feature>
<dbReference type="STRING" id="37658.SAMN05661086_00164"/>
<dbReference type="Pfam" id="PF03547">
    <property type="entry name" value="Mem_trans"/>
    <property type="match status" value="1"/>
</dbReference>
<evidence type="ECO:0000256" key="2">
    <source>
        <dbReference type="ARBA" id="ARBA00010145"/>
    </source>
</evidence>